<proteinExistence type="predicted"/>
<organism evidence="1 2">
    <name type="scientific">Romanomermis culicivorax</name>
    <name type="common">Nematode worm</name>
    <dbReference type="NCBI Taxonomy" id="13658"/>
    <lineage>
        <taxon>Eukaryota</taxon>
        <taxon>Metazoa</taxon>
        <taxon>Ecdysozoa</taxon>
        <taxon>Nematoda</taxon>
        <taxon>Enoplea</taxon>
        <taxon>Dorylaimia</taxon>
        <taxon>Mermithida</taxon>
        <taxon>Mermithoidea</taxon>
        <taxon>Mermithidae</taxon>
        <taxon>Romanomermis</taxon>
    </lineage>
</organism>
<dbReference type="Proteomes" id="UP000887565">
    <property type="component" value="Unplaced"/>
</dbReference>
<evidence type="ECO:0000313" key="1">
    <source>
        <dbReference type="Proteomes" id="UP000887565"/>
    </source>
</evidence>
<accession>A0A915KJ50</accession>
<protein>
    <submittedName>
        <fullName evidence="2">Uncharacterized protein</fullName>
    </submittedName>
</protein>
<sequence>MPKSAATRPIIYNNIVLLFCGESAKIQRPSSGNLLDISQQRERSSMQCTHLLLLSEFQNP</sequence>
<evidence type="ECO:0000313" key="2">
    <source>
        <dbReference type="WBParaSite" id="nRc.2.0.1.t37904-RA"/>
    </source>
</evidence>
<reference evidence="2" key="1">
    <citation type="submission" date="2022-11" db="UniProtKB">
        <authorList>
            <consortium name="WormBaseParasite"/>
        </authorList>
    </citation>
    <scope>IDENTIFICATION</scope>
</reference>
<name>A0A915KJ50_ROMCU</name>
<dbReference type="AlphaFoldDB" id="A0A915KJ50"/>
<dbReference type="WBParaSite" id="nRc.2.0.1.t37904-RA">
    <property type="protein sequence ID" value="nRc.2.0.1.t37904-RA"/>
    <property type="gene ID" value="nRc.2.0.1.g37904"/>
</dbReference>
<keyword evidence="1" id="KW-1185">Reference proteome</keyword>